<protein>
    <submittedName>
        <fullName evidence="9">YitT family protein</fullName>
    </submittedName>
</protein>
<keyword evidence="4 7" id="KW-1133">Transmembrane helix</keyword>
<dbReference type="Proteomes" id="UP001059576">
    <property type="component" value="Chromosome"/>
</dbReference>
<keyword evidence="10" id="KW-1185">Reference proteome</keyword>
<evidence type="ECO:0000256" key="4">
    <source>
        <dbReference type="ARBA" id="ARBA00022989"/>
    </source>
</evidence>
<organism evidence="9 10">
    <name type="scientific">Mycoplasmopsis equigenitalium</name>
    <dbReference type="NCBI Taxonomy" id="114883"/>
    <lineage>
        <taxon>Bacteria</taxon>
        <taxon>Bacillati</taxon>
        <taxon>Mycoplasmatota</taxon>
        <taxon>Mycoplasmoidales</taxon>
        <taxon>Metamycoplasmataceae</taxon>
        <taxon>Mycoplasmopsis</taxon>
    </lineage>
</organism>
<feature type="transmembrane region" description="Helical" evidence="7">
    <location>
        <begin position="54"/>
        <end position="75"/>
    </location>
</feature>
<proteinExistence type="predicted"/>
<evidence type="ECO:0000256" key="1">
    <source>
        <dbReference type="ARBA" id="ARBA00004651"/>
    </source>
</evidence>
<dbReference type="PANTHER" id="PTHR33545">
    <property type="entry name" value="UPF0750 MEMBRANE PROTEIN YITT-RELATED"/>
    <property type="match status" value="1"/>
</dbReference>
<dbReference type="Gene3D" id="3.30.70.120">
    <property type="match status" value="1"/>
</dbReference>
<dbReference type="EMBL" id="CP101808">
    <property type="protein sequence ID" value="UUD37055.1"/>
    <property type="molecule type" value="Genomic_DNA"/>
</dbReference>
<gene>
    <name evidence="9" type="ORF">NPA09_00555</name>
</gene>
<feature type="compositionally biased region" description="Low complexity" evidence="6">
    <location>
        <begin position="7"/>
        <end position="18"/>
    </location>
</feature>
<comment type="subcellular location">
    <subcellularLocation>
        <location evidence="1">Cell membrane</location>
        <topology evidence="1">Multi-pass membrane protein</topology>
    </subcellularLocation>
</comment>
<feature type="transmembrane region" description="Helical" evidence="7">
    <location>
        <begin position="221"/>
        <end position="243"/>
    </location>
</feature>
<feature type="transmembrane region" description="Helical" evidence="7">
    <location>
        <begin position="272"/>
        <end position="295"/>
    </location>
</feature>
<evidence type="ECO:0000256" key="5">
    <source>
        <dbReference type="ARBA" id="ARBA00023136"/>
    </source>
</evidence>
<dbReference type="InterPro" id="IPR051461">
    <property type="entry name" value="UPF0750_membrane"/>
</dbReference>
<dbReference type="RefSeq" id="WP_165036235.1">
    <property type="nucleotide sequence ID" value="NZ_CP101808.1"/>
</dbReference>
<sequence length="386" mass="44607">MKETKNNTEQTTENNASEQDVKTPDVDLGSLKLFYSPKADAKQSFWQIIIKHKFNILMIFLAAFIFNFGVVILLSESHTIPNGMMGFPIIADMLLSKVKPHILLPYMGLLYWVINVPFFIIFWKKIKKSFIVFTMLFMVFQSIVNPFLAWKPVNDFLHSVIVIERDWRNVANHSEWPIYIYGILGSILVAIGIGISWKYGGSTGGTDFIVYYFSTKAKKDISIIMRIVSFTLLFIFLNSSYFIQNYYFLPKKGVPYYDANGVVQWYEGGVTYLSSSAITTIIYVFILTTVVDLIYPKYKKVQLQIYTDNPQDIVRYFDYINYWHAYTITEGIGGYTKKTKYIVTTVVLLLEAKHLVRDLKTVSPKLWFSVSPVRNTEGLFNTNKID</sequence>
<evidence type="ECO:0000259" key="8">
    <source>
        <dbReference type="Pfam" id="PF10035"/>
    </source>
</evidence>
<dbReference type="InterPro" id="IPR019264">
    <property type="entry name" value="DUF2179"/>
</dbReference>
<keyword evidence="5 7" id="KW-0472">Membrane</keyword>
<evidence type="ECO:0000256" key="7">
    <source>
        <dbReference type="SAM" id="Phobius"/>
    </source>
</evidence>
<feature type="transmembrane region" description="Helical" evidence="7">
    <location>
        <begin position="130"/>
        <end position="150"/>
    </location>
</feature>
<evidence type="ECO:0000256" key="3">
    <source>
        <dbReference type="ARBA" id="ARBA00022692"/>
    </source>
</evidence>
<dbReference type="Pfam" id="PF02588">
    <property type="entry name" value="YitT_membrane"/>
    <property type="match status" value="1"/>
</dbReference>
<evidence type="ECO:0000256" key="2">
    <source>
        <dbReference type="ARBA" id="ARBA00022475"/>
    </source>
</evidence>
<name>A0ABY5J1C6_9BACT</name>
<evidence type="ECO:0000313" key="9">
    <source>
        <dbReference type="EMBL" id="UUD37055.1"/>
    </source>
</evidence>
<feature type="region of interest" description="Disordered" evidence="6">
    <location>
        <begin position="1"/>
        <end position="23"/>
    </location>
</feature>
<keyword evidence="2" id="KW-1003">Cell membrane</keyword>
<dbReference type="InterPro" id="IPR015867">
    <property type="entry name" value="N-reg_PII/ATP_PRibTrfase_C"/>
</dbReference>
<keyword evidence="3 7" id="KW-0812">Transmembrane</keyword>
<accession>A0ABY5J1C6</accession>
<feature type="domain" description="DUF2179" evidence="8">
    <location>
        <begin position="325"/>
        <end position="378"/>
    </location>
</feature>
<evidence type="ECO:0000313" key="10">
    <source>
        <dbReference type="Proteomes" id="UP001059576"/>
    </source>
</evidence>
<dbReference type="PANTHER" id="PTHR33545:SF5">
    <property type="entry name" value="UPF0750 MEMBRANE PROTEIN YITT"/>
    <property type="match status" value="1"/>
</dbReference>
<feature type="transmembrane region" description="Helical" evidence="7">
    <location>
        <begin position="103"/>
        <end position="123"/>
    </location>
</feature>
<reference evidence="9" key="1">
    <citation type="submission" date="2022-07" db="EMBL/GenBank/DDBJ databases">
        <title>Complete genome of Mycoplasma equigenitalium type strain T37.</title>
        <authorList>
            <person name="Spergser J."/>
        </authorList>
    </citation>
    <scope>NUCLEOTIDE SEQUENCE</scope>
    <source>
        <strain evidence="9">T37</strain>
    </source>
</reference>
<feature type="transmembrane region" description="Helical" evidence="7">
    <location>
        <begin position="178"/>
        <end position="200"/>
    </location>
</feature>
<evidence type="ECO:0000256" key="6">
    <source>
        <dbReference type="SAM" id="MobiDB-lite"/>
    </source>
</evidence>
<dbReference type="Pfam" id="PF10035">
    <property type="entry name" value="DUF2179"/>
    <property type="match status" value="1"/>
</dbReference>
<dbReference type="InterPro" id="IPR003740">
    <property type="entry name" value="YitT"/>
</dbReference>